<dbReference type="PROSITE" id="PS50990">
    <property type="entry name" value="PEPTIDASE_C39"/>
    <property type="match status" value="1"/>
</dbReference>
<organism evidence="2 3">
    <name type="scientific">Rhodanobacter geophilus</name>
    <dbReference type="NCBI Taxonomy" id="3162488"/>
    <lineage>
        <taxon>Bacteria</taxon>
        <taxon>Pseudomonadati</taxon>
        <taxon>Pseudomonadota</taxon>
        <taxon>Gammaproteobacteria</taxon>
        <taxon>Lysobacterales</taxon>
        <taxon>Rhodanobacteraceae</taxon>
        <taxon>Rhodanobacter</taxon>
    </lineage>
</organism>
<dbReference type="RefSeq" id="WP_367843365.1">
    <property type="nucleotide sequence ID" value="NZ_JBFOHL010000002.1"/>
</dbReference>
<proteinExistence type="predicted"/>
<evidence type="ECO:0000313" key="2">
    <source>
        <dbReference type="EMBL" id="MEW9623050.1"/>
    </source>
</evidence>
<dbReference type="EMBL" id="JBFOHL010000002">
    <property type="protein sequence ID" value="MEW9623050.1"/>
    <property type="molecule type" value="Genomic_DNA"/>
</dbReference>
<dbReference type="CDD" id="cd02423">
    <property type="entry name" value="Peptidase_C39G"/>
    <property type="match status" value="1"/>
</dbReference>
<gene>
    <name evidence="2" type="ORF">ABQJ56_02230</name>
</gene>
<dbReference type="InterPro" id="IPR005074">
    <property type="entry name" value="Peptidase_C39"/>
</dbReference>
<keyword evidence="3" id="KW-1185">Reference proteome</keyword>
<dbReference type="Pfam" id="PF03412">
    <property type="entry name" value="Peptidase_C39"/>
    <property type="match status" value="1"/>
</dbReference>
<accession>A0ABV3QKD8</accession>
<evidence type="ECO:0000313" key="3">
    <source>
        <dbReference type="Proteomes" id="UP001556170"/>
    </source>
</evidence>
<sequence length="230" mass="26010">MSRRWLPPLAIMLALAWPAGLLAGSVEINNGTGSTYTLHLTTLKEAKFRNTIRQKYDFSCGSAAVATLLTYQYGYPVTEQMAFAQMYAHGDRAKINKEGFSLLDIKDYLQTLGFEADGFRLPLDKLVQEHLPAIVLIEENRYHHFVVVKGLLGGRVLVGDPALGTRSIPRDRFEKLWKDKLLFVIHNRRDLAHFNLVSDWRAAPLAPLGMGIDRRLMDYTTMPKFGPGQY</sequence>
<name>A0ABV3QKD8_9GAMM</name>
<dbReference type="Proteomes" id="UP001556170">
    <property type="component" value="Unassembled WGS sequence"/>
</dbReference>
<reference evidence="2 3" key="1">
    <citation type="submission" date="2024-06" db="EMBL/GenBank/DDBJ databases">
        <authorList>
            <person name="Woo H."/>
        </authorList>
    </citation>
    <scope>NUCLEOTIDE SEQUENCE [LARGE SCALE GENOMIC DNA]</scope>
    <source>
        <strain evidence="2 3">S2-g</strain>
    </source>
</reference>
<dbReference type="Gene3D" id="3.90.70.10">
    <property type="entry name" value="Cysteine proteinases"/>
    <property type="match status" value="1"/>
</dbReference>
<protein>
    <submittedName>
        <fullName evidence="2">C39 family peptidase</fullName>
    </submittedName>
</protein>
<comment type="caution">
    <text evidence="2">The sequence shown here is derived from an EMBL/GenBank/DDBJ whole genome shotgun (WGS) entry which is preliminary data.</text>
</comment>
<feature type="domain" description="Peptidase C39" evidence="1">
    <location>
        <begin position="54"/>
        <end position="184"/>
    </location>
</feature>
<evidence type="ECO:0000259" key="1">
    <source>
        <dbReference type="PROSITE" id="PS50990"/>
    </source>
</evidence>